<dbReference type="GO" id="GO:0008483">
    <property type="term" value="F:transaminase activity"/>
    <property type="evidence" value="ECO:0007669"/>
    <property type="project" value="UniProtKB-KW"/>
</dbReference>
<dbReference type="Pfam" id="PF00155">
    <property type="entry name" value="Aminotran_1_2"/>
    <property type="match status" value="1"/>
</dbReference>
<evidence type="ECO:0000313" key="8">
    <source>
        <dbReference type="Proteomes" id="UP000033115"/>
    </source>
</evidence>
<keyword evidence="8" id="KW-1185">Reference proteome</keyword>
<dbReference type="NCBIfam" id="TIGR04350">
    <property type="entry name" value="C_S_lyase_PatB"/>
    <property type="match status" value="1"/>
</dbReference>
<evidence type="ECO:0000256" key="5">
    <source>
        <dbReference type="ARBA" id="ARBA00037974"/>
    </source>
</evidence>
<dbReference type="STRING" id="1548.CSCA_2383"/>
<dbReference type="InterPro" id="IPR004839">
    <property type="entry name" value="Aminotransferase_I/II_large"/>
</dbReference>
<dbReference type="EMBL" id="CP009933">
    <property type="protein sequence ID" value="AKA69508.1"/>
    <property type="molecule type" value="Genomic_DNA"/>
</dbReference>
<dbReference type="EC" id="4.4.1.13" evidence="2"/>
<name>A0A0E3K107_CLOSL</name>
<keyword evidence="4" id="KW-0456">Lyase</keyword>
<evidence type="ECO:0000256" key="4">
    <source>
        <dbReference type="ARBA" id="ARBA00023239"/>
    </source>
</evidence>
<comment type="cofactor">
    <cofactor evidence="1">
        <name>pyridoxal 5'-phosphate</name>
        <dbReference type="ChEBI" id="CHEBI:597326"/>
    </cofactor>
</comment>
<dbReference type="GO" id="GO:0030170">
    <property type="term" value="F:pyridoxal phosphate binding"/>
    <property type="evidence" value="ECO:0007669"/>
    <property type="project" value="InterPro"/>
</dbReference>
<reference evidence="7 8" key="1">
    <citation type="journal article" date="2015" name="J. Biotechnol.">
        <title>Complete genome sequence of a malodorant-producing acetogen, Clostridium scatologenes ATCC 25775(T).</title>
        <authorList>
            <person name="Zhu Z."/>
            <person name="Guo T."/>
            <person name="Zheng H."/>
            <person name="Song T."/>
            <person name="Ouyang P."/>
            <person name="Xie J."/>
        </authorList>
    </citation>
    <scope>NUCLEOTIDE SEQUENCE [LARGE SCALE GENOMIC DNA]</scope>
    <source>
        <strain evidence="7 8">ATCC 25775</strain>
    </source>
</reference>
<dbReference type="PANTHER" id="PTHR43525">
    <property type="entry name" value="PROTEIN MALY"/>
    <property type="match status" value="1"/>
</dbReference>
<evidence type="ECO:0000259" key="6">
    <source>
        <dbReference type="Pfam" id="PF00155"/>
    </source>
</evidence>
<dbReference type="AlphaFoldDB" id="A0A0E3K107"/>
<dbReference type="KEGG" id="csq:CSCA_2383"/>
<dbReference type="Gene3D" id="3.40.640.10">
    <property type="entry name" value="Type I PLP-dependent aspartate aminotransferase-like (Major domain)"/>
    <property type="match status" value="1"/>
</dbReference>
<sequence length="400" mass="46473">MKCNFDEIIDRKGTNAMNTDGFRDYIFHAPPTMKFPFEDDEFIRMWVADMEFATPPEIIEAIKKRLDRRIFGYTKVFDPEYYEAFSGWTKSHYDWTFEKEHLVTSPGIIPALYELVDYICKPDEKVLILTPSYAFFKYAADYNKMELVTSNLIVNDGYYTIDFDDLENKSKDEKVSLCIFCNPHNPSGRVWTQEELKKLGDICLKNNLWIISDEIHCDLLRNNQKHTPLAKLYPESDHIITCMAPSKTFNMAGLMFSNVIIPNEKLRTVWLDRHYGFENPLSITAAQAAYTYGDEWLSQLKNYLDDNFLFTKNYLEKYLPKAIFRISEATYLAWVNINAYLKNEENLPLFFANKAGVLLEGGNMFVANSDGYIRLNLACPRSVLEEGLKRICKVLVSNAQ</sequence>
<evidence type="ECO:0000313" key="7">
    <source>
        <dbReference type="EMBL" id="AKA69508.1"/>
    </source>
</evidence>
<keyword evidence="3" id="KW-0663">Pyridoxal phosphate</keyword>
<dbReference type="GO" id="GO:0047804">
    <property type="term" value="F:cysteine-S-conjugate beta-lyase activity"/>
    <property type="evidence" value="ECO:0007669"/>
    <property type="project" value="UniProtKB-EC"/>
</dbReference>
<evidence type="ECO:0000256" key="2">
    <source>
        <dbReference type="ARBA" id="ARBA00012224"/>
    </source>
</evidence>
<evidence type="ECO:0000256" key="1">
    <source>
        <dbReference type="ARBA" id="ARBA00001933"/>
    </source>
</evidence>
<dbReference type="InterPro" id="IPR027619">
    <property type="entry name" value="C-S_lyase_PatB-like"/>
</dbReference>
<accession>A0A0E3K107</accession>
<dbReference type="PANTHER" id="PTHR43525:SF1">
    <property type="entry name" value="PROTEIN MALY"/>
    <property type="match status" value="1"/>
</dbReference>
<dbReference type="HOGENOM" id="CLU_017584_15_0_9"/>
<evidence type="ECO:0000256" key="3">
    <source>
        <dbReference type="ARBA" id="ARBA00022898"/>
    </source>
</evidence>
<gene>
    <name evidence="7" type="ORF">CSCA_2383</name>
</gene>
<dbReference type="InterPro" id="IPR051798">
    <property type="entry name" value="Class-II_PLP-Dep_Aminotrans"/>
</dbReference>
<dbReference type="InterPro" id="IPR015421">
    <property type="entry name" value="PyrdxlP-dep_Trfase_major"/>
</dbReference>
<feature type="domain" description="Aminotransferase class I/classII large" evidence="6">
    <location>
        <begin position="48"/>
        <end position="391"/>
    </location>
</feature>
<keyword evidence="7" id="KW-0032">Aminotransferase</keyword>
<dbReference type="InterPro" id="IPR015424">
    <property type="entry name" value="PyrdxlP-dep_Trfase"/>
</dbReference>
<organism evidence="7 8">
    <name type="scientific">Clostridium scatologenes</name>
    <dbReference type="NCBI Taxonomy" id="1548"/>
    <lineage>
        <taxon>Bacteria</taxon>
        <taxon>Bacillati</taxon>
        <taxon>Bacillota</taxon>
        <taxon>Clostridia</taxon>
        <taxon>Eubacteriales</taxon>
        <taxon>Clostridiaceae</taxon>
        <taxon>Clostridium</taxon>
    </lineage>
</organism>
<dbReference type="SUPFAM" id="SSF53383">
    <property type="entry name" value="PLP-dependent transferases"/>
    <property type="match status" value="1"/>
</dbReference>
<proteinExistence type="inferred from homology"/>
<comment type="similarity">
    <text evidence="5">Belongs to the class-II pyridoxal-phosphate-dependent aminotransferase family. MalY/PatB cystathionine beta-lyase subfamily.</text>
</comment>
<dbReference type="InterPro" id="IPR015422">
    <property type="entry name" value="PyrdxlP-dep_Trfase_small"/>
</dbReference>
<keyword evidence="7" id="KW-0808">Transferase</keyword>
<protein>
    <recommendedName>
        <fullName evidence="2">cysteine-S-conjugate beta-lyase</fullName>
        <ecNumber evidence="2">4.4.1.13</ecNumber>
    </recommendedName>
</protein>
<dbReference type="RefSeq" id="WP_029160267.1">
    <property type="nucleotide sequence ID" value="NZ_CP009933.1"/>
</dbReference>
<dbReference type="Gene3D" id="3.90.1150.10">
    <property type="entry name" value="Aspartate Aminotransferase, domain 1"/>
    <property type="match status" value="1"/>
</dbReference>
<dbReference type="CDD" id="cd00609">
    <property type="entry name" value="AAT_like"/>
    <property type="match status" value="1"/>
</dbReference>
<dbReference type="Proteomes" id="UP000033115">
    <property type="component" value="Chromosome"/>
</dbReference>